<evidence type="ECO:0000256" key="4">
    <source>
        <dbReference type="ARBA" id="ARBA00022989"/>
    </source>
</evidence>
<dbReference type="SUPFAM" id="SSF103473">
    <property type="entry name" value="MFS general substrate transporter"/>
    <property type="match status" value="1"/>
</dbReference>
<feature type="region of interest" description="Disordered" evidence="6">
    <location>
        <begin position="1"/>
        <end position="26"/>
    </location>
</feature>
<dbReference type="PANTHER" id="PTHR11654">
    <property type="entry name" value="OLIGOPEPTIDE TRANSPORTER-RELATED"/>
    <property type="match status" value="1"/>
</dbReference>
<evidence type="ECO:0000313" key="8">
    <source>
        <dbReference type="EMBL" id="KAI3917863.1"/>
    </source>
</evidence>
<keyword evidence="5 7" id="KW-0472">Membrane</keyword>
<feature type="transmembrane region" description="Helical" evidence="7">
    <location>
        <begin position="84"/>
        <end position="102"/>
    </location>
</feature>
<dbReference type="AlphaFoldDB" id="A0AAD4SQ77"/>
<feature type="transmembrane region" description="Helical" evidence="7">
    <location>
        <begin position="436"/>
        <end position="454"/>
    </location>
</feature>
<feature type="transmembrane region" description="Helical" evidence="7">
    <location>
        <begin position="512"/>
        <end position="531"/>
    </location>
</feature>
<comment type="similarity">
    <text evidence="2">Belongs to the major facilitator superfamily. Proton-dependent oligopeptide transporter (POT/PTR) (TC 2.A.17) family.</text>
</comment>
<feature type="compositionally biased region" description="Polar residues" evidence="6">
    <location>
        <begin position="15"/>
        <end position="26"/>
    </location>
</feature>
<evidence type="ECO:0000313" key="9">
    <source>
        <dbReference type="Proteomes" id="UP001202328"/>
    </source>
</evidence>
<feature type="transmembrane region" description="Helical" evidence="7">
    <location>
        <begin position="382"/>
        <end position="403"/>
    </location>
</feature>
<dbReference type="InterPro" id="IPR000109">
    <property type="entry name" value="POT_fam"/>
</dbReference>
<feature type="transmembrane region" description="Helical" evidence="7">
    <location>
        <begin position="230"/>
        <end position="250"/>
    </location>
</feature>
<dbReference type="GO" id="GO:0016020">
    <property type="term" value="C:membrane"/>
    <property type="evidence" value="ECO:0007669"/>
    <property type="project" value="UniProtKB-SubCell"/>
</dbReference>
<evidence type="ECO:0000256" key="6">
    <source>
        <dbReference type="SAM" id="MobiDB-lite"/>
    </source>
</evidence>
<evidence type="ECO:0000256" key="2">
    <source>
        <dbReference type="ARBA" id="ARBA00005982"/>
    </source>
</evidence>
<comment type="subcellular location">
    <subcellularLocation>
        <location evidence="1">Membrane</location>
        <topology evidence="1">Multi-pass membrane protein</topology>
    </subcellularLocation>
</comment>
<feature type="transmembrane region" description="Helical" evidence="7">
    <location>
        <begin position="108"/>
        <end position="128"/>
    </location>
</feature>
<organism evidence="8 9">
    <name type="scientific">Papaver atlanticum</name>
    <dbReference type="NCBI Taxonomy" id="357466"/>
    <lineage>
        <taxon>Eukaryota</taxon>
        <taxon>Viridiplantae</taxon>
        <taxon>Streptophyta</taxon>
        <taxon>Embryophyta</taxon>
        <taxon>Tracheophyta</taxon>
        <taxon>Spermatophyta</taxon>
        <taxon>Magnoliopsida</taxon>
        <taxon>Ranunculales</taxon>
        <taxon>Papaveraceae</taxon>
        <taxon>Papaveroideae</taxon>
        <taxon>Papaver</taxon>
    </lineage>
</organism>
<keyword evidence="4 7" id="KW-1133">Transmembrane helix</keyword>
<name>A0AAD4SQ77_9MAGN</name>
<gene>
    <name evidence="8" type="ORF">MKW98_000097</name>
</gene>
<protein>
    <recommendedName>
        <fullName evidence="10">Protein NRT1/ PTR FAMILY 5.10-like</fullName>
    </recommendedName>
</protein>
<comment type="caution">
    <text evidence="8">The sequence shown here is derived from an EMBL/GenBank/DDBJ whole genome shotgun (WGS) entry which is preliminary data.</text>
</comment>
<evidence type="ECO:0000256" key="5">
    <source>
        <dbReference type="ARBA" id="ARBA00023136"/>
    </source>
</evidence>
<dbReference type="InterPro" id="IPR036259">
    <property type="entry name" value="MFS_trans_sf"/>
</dbReference>
<dbReference type="Pfam" id="PF00854">
    <property type="entry name" value="PTR2"/>
    <property type="match status" value="2"/>
</dbReference>
<sequence>MAESTNTREYEEPLLNNSTTDNGGEVNSNLNAIQGVVDYRGEKVSDSNRSKFGGLRSASRIVLGEIVQAFCYFGQSLVTAAANVNVWTGVASVLPIVGALVADSYLGQYYTIISSFLIYILRLAILTLSTVHPSHRPQDCSSNNEKYNASCTSSSSFEVTIFFSALYLVAIGNSGYKPCACAFGADQFDEQNPKECQSRSSFFNWWNFGMFFGAIMSGVILNYIQDNMGWGYGFGITCISMMLTLTIFLLGTKTFRYSVGADKENPLIRISRVFVAAIMNCRTTCSSSNTIEAVEVGIPNHVQILARQYKFLDKALIDTPNNVTGSREHGIQIKLLPWTDHLDQSFRCQLLQLSSIIFLIVYDSLTVPFARAFTGKPNGITMLQRVGCGIFLSTATMMLAAVIEKKRLQMALDFGLIDMPKATVPMTVWWLAPQCVLFGLANMLAFAGLQEFFYDQIPRDLRSIGVALFYSLLGIGDFLSSFLIYFIDKLTGSGKNQCSWFSNNLNRAHLDYLYWFLTGLSVLSFIAFLLLSKSYHYNSGRSLV</sequence>
<dbReference type="EMBL" id="JAJJMB010008958">
    <property type="protein sequence ID" value="KAI3917863.1"/>
    <property type="molecule type" value="Genomic_DNA"/>
</dbReference>
<feature type="transmembrane region" description="Helical" evidence="7">
    <location>
        <begin position="350"/>
        <end position="370"/>
    </location>
</feature>
<dbReference type="GO" id="GO:0022857">
    <property type="term" value="F:transmembrane transporter activity"/>
    <property type="evidence" value="ECO:0007669"/>
    <property type="project" value="InterPro"/>
</dbReference>
<keyword evidence="9" id="KW-1185">Reference proteome</keyword>
<feature type="transmembrane region" description="Helical" evidence="7">
    <location>
        <begin position="202"/>
        <end position="224"/>
    </location>
</feature>
<feature type="compositionally biased region" description="Basic and acidic residues" evidence="6">
    <location>
        <begin position="1"/>
        <end position="11"/>
    </location>
</feature>
<evidence type="ECO:0000256" key="1">
    <source>
        <dbReference type="ARBA" id="ARBA00004141"/>
    </source>
</evidence>
<accession>A0AAD4SQ77</accession>
<evidence type="ECO:0000256" key="3">
    <source>
        <dbReference type="ARBA" id="ARBA00022692"/>
    </source>
</evidence>
<dbReference type="Proteomes" id="UP001202328">
    <property type="component" value="Unassembled WGS sequence"/>
</dbReference>
<evidence type="ECO:0000256" key="7">
    <source>
        <dbReference type="SAM" id="Phobius"/>
    </source>
</evidence>
<proteinExistence type="inferred from homology"/>
<dbReference type="Gene3D" id="1.20.1250.20">
    <property type="entry name" value="MFS general substrate transporter like domains"/>
    <property type="match status" value="2"/>
</dbReference>
<reference evidence="8" key="1">
    <citation type="submission" date="2022-04" db="EMBL/GenBank/DDBJ databases">
        <title>A functionally conserved STORR gene fusion in Papaver species that diverged 16.8 million years ago.</title>
        <authorList>
            <person name="Catania T."/>
        </authorList>
    </citation>
    <scope>NUCLEOTIDE SEQUENCE</scope>
    <source>
        <strain evidence="8">S-188037</strain>
    </source>
</reference>
<keyword evidence="3 7" id="KW-0812">Transmembrane</keyword>
<evidence type="ECO:0008006" key="10">
    <source>
        <dbReference type="Google" id="ProtNLM"/>
    </source>
</evidence>
<feature type="transmembrane region" description="Helical" evidence="7">
    <location>
        <begin position="466"/>
        <end position="487"/>
    </location>
</feature>